<gene>
    <name evidence="5" type="ORF">I6H42_00740</name>
</gene>
<evidence type="ECO:0000313" key="6">
    <source>
        <dbReference type="Proteomes" id="UP000595220"/>
    </source>
</evidence>
<feature type="domain" description="Fido" evidence="4">
    <location>
        <begin position="99"/>
        <end position="241"/>
    </location>
</feature>
<dbReference type="InterPro" id="IPR003812">
    <property type="entry name" value="Fido"/>
</dbReference>
<accession>A0AAP9Y8E5</accession>
<dbReference type="Proteomes" id="UP000595220">
    <property type="component" value="Chromosome"/>
</dbReference>
<dbReference type="PROSITE" id="PS51459">
    <property type="entry name" value="FIDO"/>
    <property type="match status" value="1"/>
</dbReference>
<dbReference type="GO" id="GO:0005524">
    <property type="term" value="F:ATP binding"/>
    <property type="evidence" value="ECO:0007669"/>
    <property type="project" value="UniProtKB-KW"/>
</dbReference>
<dbReference type="PANTHER" id="PTHR13504:SF38">
    <property type="entry name" value="FIDO DOMAIN-CONTAINING PROTEIN"/>
    <property type="match status" value="1"/>
</dbReference>
<dbReference type="RefSeq" id="WP_074632756.1">
    <property type="nucleotide sequence ID" value="NZ_CP066065.1"/>
</dbReference>
<feature type="binding site" evidence="2">
    <location>
        <begin position="129"/>
        <end position="137"/>
    </location>
    <ligand>
        <name>ATP</name>
        <dbReference type="ChEBI" id="CHEBI:30616"/>
    </ligand>
</feature>
<proteinExistence type="predicted"/>
<dbReference type="SUPFAM" id="SSF140931">
    <property type="entry name" value="Fic-like"/>
    <property type="match status" value="1"/>
</dbReference>
<dbReference type="EMBL" id="CP066065">
    <property type="protein sequence ID" value="QQC44657.1"/>
    <property type="molecule type" value="Genomic_DNA"/>
</dbReference>
<evidence type="ECO:0000256" key="2">
    <source>
        <dbReference type="PIRSR" id="PIRSR640198-2"/>
    </source>
</evidence>
<organism evidence="5 6">
    <name type="scientific">Schaalia meyeri</name>
    <dbReference type="NCBI Taxonomy" id="52773"/>
    <lineage>
        <taxon>Bacteria</taxon>
        <taxon>Bacillati</taxon>
        <taxon>Actinomycetota</taxon>
        <taxon>Actinomycetes</taxon>
        <taxon>Actinomycetales</taxon>
        <taxon>Actinomycetaceae</taxon>
        <taxon>Schaalia</taxon>
    </lineage>
</organism>
<evidence type="ECO:0000256" key="3">
    <source>
        <dbReference type="PIRSR" id="PIRSR640198-3"/>
    </source>
</evidence>
<dbReference type="Pfam" id="PF02661">
    <property type="entry name" value="Fic"/>
    <property type="match status" value="1"/>
</dbReference>
<keyword evidence="2" id="KW-0067">ATP-binding</keyword>
<dbReference type="InterPro" id="IPR036597">
    <property type="entry name" value="Fido-like_dom_sf"/>
</dbReference>
<dbReference type="InterPro" id="IPR040198">
    <property type="entry name" value="Fido_containing"/>
</dbReference>
<dbReference type="InterPro" id="IPR036388">
    <property type="entry name" value="WH-like_DNA-bd_sf"/>
</dbReference>
<keyword evidence="6" id="KW-1185">Reference proteome</keyword>
<feature type="binding site" evidence="2">
    <location>
        <begin position="219"/>
        <end position="220"/>
    </location>
    <ligand>
        <name>ATP</name>
        <dbReference type="ChEBI" id="CHEBI:30616"/>
    </ligand>
</feature>
<keyword evidence="2" id="KW-0547">Nucleotide-binding</keyword>
<evidence type="ECO:0000313" key="5">
    <source>
        <dbReference type="EMBL" id="QQC44657.1"/>
    </source>
</evidence>
<protein>
    <submittedName>
        <fullName evidence="5">Fic family protein</fullName>
    </submittedName>
</protein>
<feature type="site" description="Important for autoinhibition of adenylyltransferase activity" evidence="3">
    <location>
        <position position="55"/>
    </location>
</feature>
<dbReference type="GO" id="GO:0006355">
    <property type="term" value="P:regulation of DNA-templated transcription"/>
    <property type="evidence" value="ECO:0007669"/>
    <property type="project" value="InterPro"/>
</dbReference>
<feature type="binding site" evidence="2">
    <location>
        <begin position="182"/>
        <end position="189"/>
    </location>
    <ligand>
        <name>ATP</name>
        <dbReference type="ChEBI" id="CHEBI:30616"/>
    </ligand>
</feature>
<name>A0AAP9Y8E5_9ACTO</name>
<feature type="active site" evidence="1">
    <location>
        <position position="178"/>
    </location>
</feature>
<evidence type="ECO:0000256" key="1">
    <source>
        <dbReference type="PIRSR" id="PIRSR640198-1"/>
    </source>
</evidence>
<evidence type="ECO:0000259" key="4">
    <source>
        <dbReference type="PROSITE" id="PS51459"/>
    </source>
</evidence>
<dbReference type="SUPFAM" id="SSF46785">
    <property type="entry name" value="Winged helix' DNA-binding domain"/>
    <property type="match status" value="1"/>
</dbReference>
<reference evidence="5 6" key="1">
    <citation type="submission" date="2020-12" db="EMBL/GenBank/DDBJ databases">
        <title>FDA dAtabase for Regulatory Grade micrObial Sequences (FDA-ARGOS): Supporting development and validation of Infectious Disease Dx tests.</title>
        <authorList>
            <person name="Sproer C."/>
            <person name="Gronow S."/>
            <person name="Severitt S."/>
            <person name="Schroder I."/>
            <person name="Tallon L."/>
            <person name="Sadzewicz L."/>
            <person name="Zhao X."/>
            <person name="Boylan J."/>
            <person name="Ott S."/>
            <person name="Bowen H."/>
            <person name="Vavikolanu K."/>
            <person name="Mehta A."/>
            <person name="Aluvathingal J."/>
            <person name="Nadendla S."/>
            <person name="Lowell S."/>
            <person name="Myers T."/>
            <person name="Yan Y."/>
            <person name="Sichtig H."/>
        </authorList>
    </citation>
    <scope>NUCLEOTIDE SEQUENCE [LARGE SCALE GENOMIC DNA]</scope>
    <source>
        <strain evidence="5 6">FDAARGOS_985</strain>
    </source>
</reference>
<sequence length="338" mass="37554">MPLEPSIERNDAIDALCMEIAELVGMLTPHAPLATSPTLHRKLRIETIHSSLVIEGNRLDERAVTAILDGKRVLGDRRDILEVENARRAYDLIPGLDPYSVEDLLRAHRAMMDGLVPDAGRFRSGNVGVFDADVLIHAGTPAAYVPEVMADVFGWLRATRMHPLLASCVFHFEFEFCHPFSDGNGRVGRLWHTLLLSRWRPVLAWLPIESAIRRRQAVYYEALAESGASGSSGRFVEFMLEVVRESILPFARPPSKSDAARTRVLDFFRQNSRGTLTQLSEILGCSKRSAERIVAELKEEGLLIRQGSARSGVWIVRAGGSLTPRPRRSADATARADP</sequence>
<dbReference type="InterPro" id="IPR036390">
    <property type="entry name" value="WH_DNA-bd_sf"/>
</dbReference>
<dbReference type="Gene3D" id="1.10.3290.10">
    <property type="entry name" value="Fido-like domain"/>
    <property type="match status" value="1"/>
</dbReference>
<dbReference type="Gene3D" id="1.10.10.10">
    <property type="entry name" value="Winged helix-like DNA-binding domain superfamily/Winged helix DNA-binding domain"/>
    <property type="match status" value="1"/>
</dbReference>
<dbReference type="GO" id="GO:0003677">
    <property type="term" value="F:DNA binding"/>
    <property type="evidence" value="ECO:0007669"/>
    <property type="project" value="InterPro"/>
</dbReference>
<dbReference type="PANTHER" id="PTHR13504">
    <property type="entry name" value="FIDO DOMAIN-CONTAINING PROTEIN DDB_G0283145"/>
    <property type="match status" value="1"/>
</dbReference>
<dbReference type="AlphaFoldDB" id="A0AAP9Y8E5"/>